<gene>
    <name evidence="7" type="ORF">TrRE_jg13524</name>
</gene>
<proteinExistence type="predicted"/>
<dbReference type="Proteomes" id="UP001165082">
    <property type="component" value="Unassembled WGS sequence"/>
</dbReference>
<dbReference type="OrthoDB" id="10615187at2759"/>
<accession>A0A9W6ZYB3</accession>
<dbReference type="EC" id="5.2.1.8" evidence="2 5"/>
<keyword evidence="3 5" id="KW-0697">Rotamase</keyword>
<evidence type="ECO:0000256" key="5">
    <source>
        <dbReference type="PROSITE-ProRule" id="PRU00277"/>
    </source>
</evidence>
<evidence type="ECO:0000256" key="1">
    <source>
        <dbReference type="ARBA" id="ARBA00000971"/>
    </source>
</evidence>
<comment type="caution">
    <text evidence="7">The sequence shown here is derived from an EMBL/GenBank/DDBJ whole genome shotgun (WGS) entry which is preliminary data.</text>
</comment>
<evidence type="ECO:0000313" key="8">
    <source>
        <dbReference type="Proteomes" id="UP001165082"/>
    </source>
</evidence>
<dbReference type="Pfam" id="PF00254">
    <property type="entry name" value="FKBP_C"/>
    <property type="match status" value="1"/>
</dbReference>
<evidence type="ECO:0000256" key="3">
    <source>
        <dbReference type="ARBA" id="ARBA00023110"/>
    </source>
</evidence>
<dbReference type="EMBL" id="BRXZ01003624">
    <property type="protein sequence ID" value="GMH58689.1"/>
    <property type="molecule type" value="Genomic_DNA"/>
</dbReference>
<dbReference type="AlphaFoldDB" id="A0A9W6ZYB3"/>
<evidence type="ECO:0000313" key="7">
    <source>
        <dbReference type="EMBL" id="GMH58689.1"/>
    </source>
</evidence>
<dbReference type="InterPro" id="IPR046357">
    <property type="entry name" value="PPIase_dom_sf"/>
</dbReference>
<dbReference type="PROSITE" id="PS50059">
    <property type="entry name" value="FKBP_PPIASE"/>
    <property type="match status" value="1"/>
</dbReference>
<keyword evidence="8" id="KW-1185">Reference proteome</keyword>
<dbReference type="PANTHER" id="PTHR43811:SF19">
    <property type="entry name" value="39 KDA FK506-BINDING NUCLEAR PROTEIN"/>
    <property type="match status" value="1"/>
</dbReference>
<sequence>MRCRMYARFVIRSSYPTYRTTSGVDYIDFLVGPGPPIRPGLFAHVRYTASITISPSPTQIVYDKVLGSGTMVKFGSGRWIRGLDEGMVGMREGGRRRIIIPPKLGYALGGGPVPKGARER</sequence>
<dbReference type="GO" id="GO:0003755">
    <property type="term" value="F:peptidyl-prolyl cis-trans isomerase activity"/>
    <property type="evidence" value="ECO:0007669"/>
    <property type="project" value="UniProtKB-KW"/>
</dbReference>
<protein>
    <recommendedName>
        <fullName evidence="2 5">peptidylprolyl isomerase</fullName>
        <ecNumber evidence="2 5">5.2.1.8</ecNumber>
    </recommendedName>
</protein>
<feature type="domain" description="PPIase FKBP-type" evidence="6">
    <location>
        <begin position="40"/>
        <end position="120"/>
    </location>
</feature>
<evidence type="ECO:0000256" key="4">
    <source>
        <dbReference type="ARBA" id="ARBA00023235"/>
    </source>
</evidence>
<evidence type="ECO:0000259" key="6">
    <source>
        <dbReference type="PROSITE" id="PS50059"/>
    </source>
</evidence>
<dbReference type="SUPFAM" id="SSF54534">
    <property type="entry name" value="FKBP-like"/>
    <property type="match status" value="1"/>
</dbReference>
<reference evidence="7" key="1">
    <citation type="submission" date="2022-07" db="EMBL/GenBank/DDBJ databases">
        <title>Genome analysis of Parmales, a sister group of diatoms, reveals the evolutionary specialization of diatoms from phago-mixotrophs to photoautotrophs.</title>
        <authorList>
            <person name="Ban H."/>
            <person name="Sato S."/>
            <person name="Yoshikawa S."/>
            <person name="Kazumasa Y."/>
            <person name="Nakamura Y."/>
            <person name="Ichinomiya M."/>
            <person name="Saitoh K."/>
            <person name="Sato N."/>
            <person name="Blanc-Mathieu R."/>
            <person name="Endo H."/>
            <person name="Kuwata A."/>
            <person name="Ogata H."/>
        </authorList>
    </citation>
    <scope>NUCLEOTIDE SEQUENCE</scope>
</reference>
<dbReference type="Gene3D" id="3.10.50.40">
    <property type="match status" value="1"/>
</dbReference>
<organism evidence="7 8">
    <name type="scientific">Triparma retinervis</name>
    <dbReference type="NCBI Taxonomy" id="2557542"/>
    <lineage>
        <taxon>Eukaryota</taxon>
        <taxon>Sar</taxon>
        <taxon>Stramenopiles</taxon>
        <taxon>Ochrophyta</taxon>
        <taxon>Bolidophyceae</taxon>
        <taxon>Parmales</taxon>
        <taxon>Triparmaceae</taxon>
        <taxon>Triparma</taxon>
    </lineage>
</organism>
<keyword evidence="4 5" id="KW-0413">Isomerase</keyword>
<comment type="catalytic activity">
    <reaction evidence="1 5">
        <text>[protein]-peptidylproline (omega=180) = [protein]-peptidylproline (omega=0)</text>
        <dbReference type="Rhea" id="RHEA:16237"/>
        <dbReference type="Rhea" id="RHEA-COMP:10747"/>
        <dbReference type="Rhea" id="RHEA-COMP:10748"/>
        <dbReference type="ChEBI" id="CHEBI:83833"/>
        <dbReference type="ChEBI" id="CHEBI:83834"/>
        <dbReference type="EC" id="5.2.1.8"/>
    </reaction>
</comment>
<dbReference type="InterPro" id="IPR001179">
    <property type="entry name" value="PPIase_FKBP_dom"/>
</dbReference>
<name>A0A9W6ZYB3_9STRA</name>
<evidence type="ECO:0000256" key="2">
    <source>
        <dbReference type="ARBA" id="ARBA00013194"/>
    </source>
</evidence>
<dbReference type="PANTHER" id="PTHR43811">
    <property type="entry name" value="FKBP-TYPE PEPTIDYL-PROLYL CIS-TRANS ISOMERASE FKPA"/>
    <property type="match status" value="1"/>
</dbReference>